<keyword evidence="4" id="KW-0804">Transcription</keyword>
<sequence length="440" mass="48530">MFIKTIKSVYTRPEWSSGNALCTESVTNHLILVNMVKEEEEASASQASVLAVLASNENGLSNEDLMKRTTGMDVKARGEAVNVLLSSGKIEMLPGHTSGAFILRLRKGTQIADATHEEQLVSSNALCTESVTNHLILVNMVKEEEEASASQASVLAVLASNENGLSNEDLMKRTTGMDVKARGEAVNVLLSSGKIEMLPGHTSGAFILRLRKGTQIADATHEEQLIYSLIEESGKKGIWIRDIRDRTGLSQTQMRKVLKVLEQRKLVKSIKAVGTTKKCYMLYDMVADESLTGGTFYSDQQLDSQFVETLAHICVAMLQIIEKALQSKRKLSEDNHKNDPSAAREFAFVRSTEVAQFIREKGVCRVQLSVVDIESILSVALLDGFIERRADGMYRALTAKMTRCAPSLCPCIHCPIQADCKPGHIISPQNCEYFVTWLGW</sequence>
<dbReference type="GO" id="GO:0005666">
    <property type="term" value="C:RNA polymerase III complex"/>
    <property type="evidence" value="ECO:0007669"/>
    <property type="project" value="InterPro"/>
</dbReference>
<dbReference type="InterPro" id="IPR036388">
    <property type="entry name" value="WH-like_DNA-bd_sf"/>
</dbReference>
<dbReference type="AlphaFoldDB" id="A0A0N4TXL3"/>
<reference evidence="8" key="1">
    <citation type="submission" date="2017-02" db="UniProtKB">
        <authorList>
            <consortium name="WormBaseParasite"/>
        </authorList>
    </citation>
    <scope>IDENTIFICATION</scope>
</reference>
<evidence type="ECO:0000256" key="5">
    <source>
        <dbReference type="ARBA" id="ARBA00023242"/>
    </source>
</evidence>
<dbReference type="Pfam" id="PF05158">
    <property type="entry name" value="RNA_pol_Rpc34"/>
    <property type="match status" value="1"/>
</dbReference>
<proteinExistence type="inferred from homology"/>
<dbReference type="WBParaSite" id="BPAG_0001371501-mRNA-1">
    <property type="protein sequence ID" value="BPAG_0001371501-mRNA-1"/>
    <property type="gene ID" value="BPAG_0001371501"/>
</dbReference>
<evidence type="ECO:0000313" key="6">
    <source>
        <dbReference type="EMBL" id="VDN94828.1"/>
    </source>
</evidence>
<keyword evidence="5" id="KW-0539">Nucleus</keyword>
<evidence type="ECO:0000256" key="2">
    <source>
        <dbReference type="ARBA" id="ARBA00011038"/>
    </source>
</evidence>
<dbReference type="Gene3D" id="1.10.10.10">
    <property type="entry name" value="Winged helix-like DNA-binding domain superfamily/Winged helix DNA-binding domain"/>
    <property type="match status" value="3"/>
</dbReference>
<dbReference type="InterPro" id="IPR007832">
    <property type="entry name" value="RNA_pol_Rpc34"/>
</dbReference>
<reference evidence="6 7" key="2">
    <citation type="submission" date="2018-11" db="EMBL/GenBank/DDBJ databases">
        <authorList>
            <consortium name="Pathogen Informatics"/>
        </authorList>
    </citation>
    <scope>NUCLEOTIDE SEQUENCE [LARGE SCALE GENOMIC DNA]</scope>
</reference>
<protein>
    <submittedName>
        <fullName evidence="8">DNA-directed RNA polymerase III subunit RPC6</fullName>
    </submittedName>
</protein>
<dbReference type="STRING" id="6280.A0A0N4TXL3"/>
<gene>
    <name evidence="6" type="ORF">BPAG_LOCUS13643</name>
</gene>
<dbReference type="Proteomes" id="UP000278627">
    <property type="component" value="Unassembled WGS sequence"/>
</dbReference>
<dbReference type="EMBL" id="UZAD01013424">
    <property type="protein sequence ID" value="VDN94828.1"/>
    <property type="molecule type" value="Genomic_DNA"/>
</dbReference>
<evidence type="ECO:0000256" key="1">
    <source>
        <dbReference type="ARBA" id="ARBA00004123"/>
    </source>
</evidence>
<evidence type="ECO:0000313" key="8">
    <source>
        <dbReference type="WBParaSite" id="BPAG_0001371501-mRNA-1"/>
    </source>
</evidence>
<dbReference type="PANTHER" id="PTHR12780">
    <property type="entry name" value="RNA POLYMERASE III DNA DIRECTED , 39KD SUBUNIT-RELATED"/>
    <property type="match status" value="1"/>
</dbReference>
<evidence type="ECO:0000313" key="7">
    <source>
        <dbReference type="Proteomes" id="UP000278627"/>
    </source>
</evidence>
<accession>A0A0N4TXL3</accession>
<dbReference type="GO" id="GO:0005654">
    <property type="term" value="C:nucleoplasm"/>
    <property type="evidence" value="ECO:0007669"/>
    <property type="project" value="UniProtKB-ARBA"/>
</dbReference>
<organism evidence="8">
    <name type="scientific">Brugia pahangi</name>
    <name type="common">Filarial nematode worm</name>
    <dbReference type="NCBI Taxonomy" id="6280"/>
    <lineage>
        <taxon>Eukaryota</taxon>
        <taxon>Metazoa</taxon>
        <taxon>Ecdysozoa</taxon>
        <taxon>Nematoda</taxon>
        <taxon>Chromadorea</taxon>
        <taxon>Rhabditida</taxon>
        <taxon>Spirurina</taxon>
        <taxon>Spiruromorpha</taxon>
        <taxon>Filarioidea</taxon>
        <taxon>Onchocercidae</taxon>
        <taxon>Brugia</taxon>
    </lineage>
</organism>
<dbReference type="GO" id="GO:0006383">
    <property type="term" value="P:transcription by RNA polymerase III"/>
    <property type="evidence" value="ECO:0007669"/>
    <property type="project" value="InterPro"/>
</dbReference>
<dbReference type="FunFam" id="1.10.10.10:FF:000116">
    <property type="entry name" value="DNA-directed RNA polymerase III subunit RPC6"/>
    <property type="match status" value="1"/>
</dbReference>
<keyword evidence="3" id="KW-0240">DNA-directed RNA polymerase</keyword>
<comment type="subcellular location">
    <subcellularLocation>
        <location evidence="1">Nucleus</location>
    </subcellularLocation>
</comment>
<dbReference type="GO" id="GO:0005737">
    <property type="term" value="C:cytoplasm"/>
    <property type="evidence" value="ECO:0007669"/>
    <property type="project" value="UniProtKB-ARBA"/>
</dbReference>
<evidence type="ECO:0000256" key="4">
    <source>
        <dbReference type="ARBA" id="ARBA00023163"/>
    </source>
</evidence>
<evidence type="ECO:0000256" key="3">
    <source>
        <dbReference type="ARBA" id="ARBA00022478"/>
    </source>
</evidence>
<comment type="similarity">
    <text evidence="2">Belongs to the eukaryotic RPC34/RPC39 RNA polymerase subunit family.</text>
</comment>
<dbReference type="InterPro" id="IPR016049">
    <property type="entry name" value="RNA_pol_Rpc34-like"/>
</dbReference>
<keyword evidence="7" id="KW-1185">Reference proteome</keyword>
<dbReference type="InterPro" id="IPR036390">
    <property type="entry name" value="WH_DNA-bd_sf"/>
</dbReference>
<name>A0A0N4TXL3_BRUPA</name>
<dbReference type="SUPFAM" id="SSF46785">
    <property type="entry name" value="Winged helix' DNA-binding domain"/>
    <property type="match status" value="3"/>
</dbReference>